<dbReference type="Pfam" id="PF15299">
    <property type="entry name" value="ALS2CR8"/>
    <property type="match status" value="1"/>
</dbReference>
<dbReference type="Proteomes" id="UP000000437">
    <property type="component" value="Chromosome 15"/>
</dbReference>
<evidence type="ECO:0000313" key="3">
    <source>
        <dbReference type="RefSeq" id="NP_001373191.1"/>
    </source>
</evidence>
<protein>
    <submittedName>
        <fullName evidence="3">Uncharacterized protein LOC100002197 isoform 2</fullName>
    </submittedName>
</protein>
<dbReference type="AlphaFoldDB" id="A0AB13A9X5"/>
<feature type="coiled-coil region" evidence="1">
    <location>
        <begin position="172"/>
        <end position="199"/>
    </location>
</feature>
<dbReference type="ZFIN" id="ZDB-GENE-141222-57">
    <property type="gene designation" value="si:dkey-31c13.1"/>
</dbReference>
<dbReference type="GO" id="GO:0003700">
    <property type="term" value="F:DNA-binding transcription factor activity"/>
    <property type="evidence" value="ECO:0007669"/>
    <property type="project" value="InterPro"/>
</dbReference>
<evidence type="ECO:0000313" key="2">
    <source>
        <dbReference type="Proteomes" id="UP000000437"/>
    </source>
</evidence>
<dbReference type="PANTHER" id="PTHR47456">
    <property type="entry name" value="PHD-TYPE DOMAIN-CONTAINING PROTEIN"/>
    <property type="match status" value="1"/>
</dbReference>
<reference evidence="3" key="1">
    <citation type="submission" date="2025-08" db="UniProtKB">
        <authorList>
            <consortium name="RefSeq"/>
        </authorList>
    </citation>
    <scope>IDENTIFICATION</scope>
    <source>
        <strain evidence="3">Tuebingen</strain>
    </source>
</reference>
<accession>A0AB13A9X5</accession>
<keyword evidence="2" id="KW-1185">Reference proteome</keyword>
<keyword evidence="1" id="KW-0175">Coiled coil</keyword>
<dbReference type="RefSeq" id="NP_001373191.1">
    <property type="nucleotide sequence ID" value="NM_001386262.1"/>
</dbReference>
<sequence length="268" mass="30797">MAAGYIQRFPSKRCFERNFKSYVHDTMTKFVVWTKDRSFGVEDPKLGSKCIVWELQYVPFDGIPFMLVGRMVYSCHRGADKHKHQKQKRQEQLIPENIPKQRKASACQLRRAIASNPSAVKFDEQYVAYFPGVDEHKKHTVVGEATEIQETVDTTVQKPIETLVDDGNTPTQDDDTNRIKQKQQKCESLLREISELTSDLHDELFLDSLTVRLKDLLEDVRCHTSHDATLPVPYTPPCKKRKCLEPLNAIPENHPSTAVEDLAVMEKQ</sequence>
<proteinExistence type="predicted"/>
<name>A0AB13A9X5_DANRE</name>
<dbReference type="GeneID" id="100002197"/>
<dbReference type="PANTHER" id="PTHR47456:SF6">
    <property type="entry name" value="SI:DKEY-31C13.1"/>
    <property type="match status" value="1"/>
</dbReference>
<organism evidence="2 3">
    <name type="scientific">Danio rerio</name>
    <name type="common">Zebrafish</name>
    <name type="synonym">Brachydanio rerio</name>
    <dbReference type="NCBI Taxonomy" id="7955"/>
    <lineage>
        <taxon>Eukaryota</taxon>
        <taxon>Metazoa</taxon>
        <taxon>Chordata</taxon>
        <taxon>Craniata</taxon>
        <taxon>Vertebrata</taxon>
        <taxon>Euteleostomi</taxon>
        <taxon>Actinopterygii</taxon>
        <taxon>Neopterygii</taxon>
        <taxon>Teleostei</taxon>
        <taxon>Ostariophysi</taxon>
        <taxon>Cypriniformes</taxon>
        <taxon>Danionidae</taxon>
        <taxon>Danioninae</taxon>
        <taxon>Danio</taxon>
    </lineage>
</organism>
<gene>
    <name evidence="3 4" type="primary">si:dkey-31c13.1</name>
</gene>
<evidence type="ECO:0000256" key="1">
    <source>
        <dbReference type="SAM" id="Coils"/>
    </source>
</evidence>
<dbReference type="InterPro" id="IPR029309">
    <property type="entry name" value="CaRF"/>
</dbReference>
<evidence type="ECO:0000313" key="4">
    <source>
        <dbReference type="ZFIN" id="ZDB-GENE-141222-57"/>
    </source>
</evidence>
<dbReference type="AGR" id="ZFIN:ZDB-GENE-141222-57"/>